<reference evidence="1 2" key="1">
    <citation type="submission" date="2020-06" db="EMBL/GenBank/DDBJ databases">
        <authorList>
            <person name="Li R."/>
            <person name="Bekaert M."/>
        </authorList>
    </citation>
    <scope>NUCLEOTIDE SEQUENCE [LARGE SCALE GENOMIC DNA]</scope>
    <source>
        <strain evidence="2">wild</strain>
    </source>
</reference>
<proteinExistence type="predicted"/>
<protein>
    <submittedName>
        <fullName evidence="1">Uncharacterized protein</fullName>
    </submittedName>
</protein>
<gene>
    <name evidence="1" type="ORF">MCOR_22073</name>
</gene>
<sequence length="839" mass="96317">MEELLDHRCLIQQMILDERTHQDISQHLTSLGIRHASARTISRFCSENGIARRCGVDEGALNHIVAECVKHFLCMFKEEGSRVEWRLGEVGSTYGQKMMTGHLSSKGINVSEARVGNALATVNPRYHHLRQQAEKMSLSTLRVPYRIIQYDKKAFPRFQQTQQRIKDIVQNVTYSIDKYAKEWTLKTEDPHIVLCYGTSPPAIDINEFAVLNVPLEKQKNHTLKSISDEAVPVLLICVIKRFSSGGLMYDDCSMLNGIRNLPNNILENALFVIDRSGDSLTAASVFDISEKITAEMKLHSNDIYHRVFRISDSNIGIRASLYFEKQMLDRYRTNKSRLQHTVRCLSRFEIYLTEKEFFEDYETFLHDGPFHYQNSWRFIRDAAKVYQWDGTPTTRNKWTVDKAKNDVAHYICDKFGNHIAEALIEHFESDLKAADLDISNYLSSNIDVSGIRQAFFTFVVFYLFEMIYEGVKTVLAVVTTFIFPENLNSWSFRYNVADKVHDQIMEKRLSLIRGILGKFRDLQFSRLQEIRRHLNHILRVTVGRPESRNEMDCYYHELKMIASRRDHILAIGYDGGKFCVYVQNRSFRAPEIYNYLSSYLKNVGQVEICEFKSISVNEFAKLQSGDKIVRCPLNNKYGTLGFLLRDEKDCYCATCRHVTAGSDANKLHVKLLDGSIITATDKYEPSSKLDFAVLKLDITCLSGYTCYTGVRNKYEKLVPGRVFMTDEFTLNPKTPVYKWGSTTTLTLGLYKETYEILERTEDSYPWIIIANDNNRNNVSFAESGDSGSLVCFTGRDSEVALCLVIGSYSDPGTFACCRIADGLSLIKKEISDINHLFHD</sequence>
<organism evidence="1 2">
    <name type="scientific">Mytilus coruscus</name>
    <name type="common">Sea mussel</name>
    <dbReference type="NCBI Taxonomy" id="42192"/>
    <lineage>
        <taxon>Eukaryota</taxon>
        <taxon>Metazoa</taxon>
        <taxon>Spiralia</taxon>
        <taxon>Lophotrochozoa</taxon>
        <taxon>Mollusca</taxon>
        <taxon>Bivalvia</taxon>
        <taxon>Autobranchia</taxon>
        <taxon>Pteriomorphia</taxon>
        <taxon>Mytilida</taxon>
        <taxon>Mytiloidea</taxon>
        <taxon>Mytilidae</taxon>
        <taxon>Mytilinae</taxon>
        <taxon>Mytilus</taxon>
    </lineage>
</organism>
<dbReference type="InterPro" id="IPR009003">
    <property type="entry name" value="Peptidase_S1_PA"/>
</dbReference>
<dbReference type="OrthoDB" id="6159959at2759"/>
<evidence type="ECO:0000313" key="2">
    <source>
        <dbReference type="Proteomes" id="UP000507470"/>
    </source>
</evidence>
<evidence type="ECO:0000313" key="1">
    <source>
        <dbReference type="EMBL" id="CAC5386663.1"/>
    </source>
</evidence>
<dbReference type="EMBL" id="CACVKT020003887">
    <property type="protein sequence ID" value="CAC5386663.1"/>
    <property type="molecule type" value="Genomic_DNA"/>
</dbReference>
<dbReference type="Proteomes" id="UP000507470">
    <property type="component" value="Unassembled WGS sequence"/>
</dbReference>
<keyword evidence="2" id="KW-1185">Reference proteome</keyword>
<accession>A0A6J8BS16</accession>
<dbReference type="SUPFAM" id="SSF50494">
    <property type="entry name" value="Trypsin-like serine proteases"/>
    <property type="match status" value="1"/>
</dbReference>
<name>A0A6J8BS16_MYTCO</name>
<dbReference type="AlphaFoldDB" id="A0A6J8BS16"/>